<dbReference type="PANTHER" id="PTHR11161">
    <property type="entry name" value="O-ACYLTRANSFERASE"/>
    <property type="match status" value="1"/>
</dbReference>
<keyword evidence="1" id="KW-0472">Membrane</keyword>
<dbReference type="Pfam" id="PF01757">
    <property type="entry name" value="Acyl_transf_3"/>
    <property type="match status" value="1"/>
</dbReference>
<dbReference type="EnsemblMetazoa" id="XM_050645507.1">
    <property type="protein sequence ID" value="XP_050501464.1"/>
    <property type="gene ID" value="LOC126881305"/>
</dbReference>
<dbReference type="InterPro" id="IPR052728">
    <property type="entry name" value="O2_lipid_transport_reg"/>
</dbReference>
<dbReference type="RefSeq" id="XP_050501466.1">
    <property type="nucleotide sequence ID" value="XM_050645509.1"/>
</dbReference>
<feature type="transmembrane region" description="Helical" evidence="1">
    <location>
        <begin position="407"/>
        <end position="426"/>
    </location>
</feature>
<feature type="transmembrane region" description="Helical" evidence="1">
    <location>
        <begin position="343"/>
        <end position="364"/>
    </location>
</feature>
<feature type="transmembrane region" description="Helical" evidence="1">
    <location>
        <begin position="296"/>
        <end position="322"/>
    </location>
</feature>
<feature type="transmembrane region" description="Helical" evidence="1">
    <location>
        <begin position="433"/>
        <end position="453"/>
    </location>
</feature>
<name>A0ABM5JU48_DIAVI</name>
<feature type="signal peptide" evidence="2">
    <location>
        <begin position="1"/>
        <end position="19"/>
    </location>
</feature>
<dbReference type="GeneID" id="126881305"/>
<evidence type="ECO:0000256" key="2">
    <source>
        <dbReference type="SAM" id="SignalP"/>
    </source>
</evidence>
<evidence type="ECO:0000259" key="3">
    <source>
        <dbReference type="SMART" id="SM00703"/>
    </source>
</evidence>
<feature type="transmembrane region" description="Helical" evidence="1">
    <location>
        <begin position="512"/>
        <end position="535"/>
    </location>
</feature>
<dbReference type="PANTHER" id="PTHR11161:SF0">
    <property type="entry name" value="O-ACYLTRANSFERASE LIKE PROTEIN"/>
    <property type="match status" value="1"/>
</dbReference>
<dbReference type="Pfam" id="PF20146">
    <property type="entry name" value="NRF"/>
    <property type="match status" value="1"/>
</dbReference>
<organism evidence="4 5">
    <name type="scientific">Diabrotica virgifera virgifera</name>
    <name type="common">western corn rootworm</name>
    <dbReference type="NCBI Taxonomy" id="50390"/>
    <lineage>
        <taxon>Eukaryota</taxon>
        <taxon>Metazoa</taxon>
        <taxon>Ecdysozoa</taxon>
        <taxon>Arthropoda</taxon>
        <taxon>Hexapoda</taxon>
        <taxon>Insecta</taxon>
        <taxon>Pterygota</taxon>
        <taxon>Neoptera</taxon>
        <taxon>Endopterygota</taxon>
        <taxon>Coleoptera</taxon>
        <taxon>Polyphaga</taxon>
        <taxon>Cucujiformia</taxon>
        <taxon>Chrysomeloidea</taxon>
        <taxon>Chrysomelidae</taxon>
        <taxon>Galerucinae</taxon>
        <taxon>Diabroticina</taxon>
        <taxon>Diabroticites</taxon>
        <taxon>Diabrotica</taxon>
    </lineage>
</organism>
<accession>A0ABM5JU48</accession>
<protein>
    <recommendedName>
        <fullName evidence="3">Nose resistant-to-fluoxetine protein N-terminal domain-containing protein</fullName>
    </recommendedName>
</protein>
<feature type="transmembrane region" description="Helical" evidence="1">
    <location>
        <begin position="620"/>
        <end position="642"/>
    </location>
</feature>
<keyword evidence="5" id="KW-1185">Reference proteome</keyword>
<keyword evidence="2" id="KW-0732">Signal</keyword>
<feature type="transmembrane region" description="Helical" evidence="1">
    <location>
        <begin position="193"/>
        <end position="218"/>
    </location>
</feature>
<evidence type="ECO:0000313" key="4">
    <source>
        <dbReference type="EnsemblMetazoa" id="XP_050501466.1"/>
    </source>
</evidence>
<dbReference type="InterPro" id="IPR002656">
    <property type="entry name" value="Acyl_transf_3_dom"/>
</dbReference>
<feature type="domain" description="Nose resistant-to-fluoxetine protein N-terminal" evidence="3">
    <location>
        <begin position="39"/>
        <end position="183"/>
    </location>
</feature>
<dbReference type="Proteomes" id="UP001652700">
    <property type="component" value="Unplaced"/>
</dbReference>
<feature type="transmembrane region" description="Helical" evidence="1">
    <location>
        <begin position="547"/>
        <end position="569"/>
    </location>
</feature>
<evidence type="ECO:0000256" key="1">
    <source>
        <dbReference type="SAM" id="Phobius"/>
    </source>
</evidence>
<dbReference type="EnsemblMetazoa" id="XM_050645508.1">
    <property type="protein sequence ID" value="XP_050501465.1"/>
    <property type="gene ID" value="LOC126881305"/>
</dbReference>
<sequence length="719" mass="81775">MKIGSIVIVVCAVLTGSLAVQKHNAVKIVDALVDTDEISPKCLESLKLFAYRLNTIGSEEDLWALKMLDATSKMPVGLLSYNFGEMGNFKQCIETVSQRDHIKGKYCLGNIVINTTAIDYSAITRNYAYIKRLISKISDGVHMVGYPTWALCLPSNCTDEDAKYVMSRSQTLGTGIDSITCQTIEDVNPPLDYAAIIGLSILGILFLVVIMSTIYDLYCQNKYKEYQQSAYTAFSVYTNGKKLFQVSKRVSPLSCLDGIRVISMIWIVMLHTYSVYTTGPVFNSKDVVNLSNSLISMVFLNGSLACDTFLIVAGTLVTYVFFKKEKSSEINVSSVAKHYFHRYMRLTPALAGVVLVSATLLKYMGSGPRWPLFVQFFQGFCTQNWWTSLLYIQNEVNVDQMCVGHTWYLDVDMQLYILSPFIYWMLRQYTKTGLALLIVGTLASISIGFFRAFEDELSGLQTNYYAKTPFNVYLNEYYLKTETRAAPWLIGTILGYMLTRKTFRDSRISKHIVVPMWCLSLTVMLLCVLGGHSTLRGPEYHRLENAFYIALVRPSFALAVGWIIWACATNHGGFINTALSHGVFQFLNKFIYSIYLLHVTCLYMIMFAQKRPLYMTIFNLVYWFWGIFMLMFGLSIIWVLVFESPMIVLEKIIISKLKKLGSKSKLNNQTVCENMKRGLSLYRENCFTEDPRVINIPKICPETKPVTCQEEVRLYEGQR</sequence>
<feature type="transmembrane region" description="Helical" evidence="1">
    <location>
        <begin position="590"/>
        <end position="608"/>
    </location>
</feature>
<keyword evidence="1" id="KW-0812">Transmembrane</keyword>
<dbReference type="EnsemblMetazoa" id="XM_050645509.1">
    <property type="protein sequence ID" value="XP_050501466.1"/>
    <property type="gene ID" value="LOC126881305"/>
</dbReference>
<feature type="transmembrane region" description="Helical" evidence="1">
    <location>
        <begin position="258"/>
        <end position="276"/>
    </location>
</feature>
<feature type="chain" id="PRO_5045028413" description="Nose resistant-to-fluoxetine protein N-terminal domain-containing protein" evidence="2">
    <location>
        <begin position="20"/>
        <end position="719"/>
    </location>
</feature>
<keyword evidence="1" id="KW-1133">Transmembrane helix</keyword>
<evidence type="ECO:0000313" key="5">
    <source>
        <dbReference type="Proteomes" id="UP001652700"/>
    </source>
</evidence>
<proteinExistence type="predicted"/>
<reference evidence="4" key="1">
    <citation type="submission" date="2025-05" db="UniProtKB">
        <authorList>
            <consortium name="EnsemblMetazoa"/>
        </authorList>
    </citation>
    <scope>IDENTIFICATION</scope>
</reference>
<dbReference type="InterPro" id="IPR006621">
    <property type="entry name" value="Nose-resist-to-fluoxetine_N"/>
</dbReference>
<dbReference type="RefSeq" id="XP_050501465.1">
    <property type="nucleotide sequence ID" value="XM_050645508.1"/>
</dbReference>
<dbReference type="SMART" id="SM00703">
    <property type="entry name" value="NRF"/>
    <property type="match status" value="1"/>
</dbReference>
<dbReference type="RefSeq" id="XP_050501464.1">
    <property type="nucleotide sequence ID" value="XM_050645507.1"/>
</dbReference>